<dbReference type="Proteomes" id="UP001172159">
    <property type="component" value="Unassembled WGS sequence"/>
</dbReference>
<dbReference type="AlphaFoldDB" id="A0AA39ZPV5"/>
<keyword evidence="3" id="KW-1185">Reference proteome</keyword>
<feature type="compositionally biased region" description="Basic and acidic residues" evidence="1">
    <location>
        <begin position="236"/>
        <end position="249"/>
    </location>
</feature>
<name>A0AA39ZPV5_9PEZI</name>
<gene>
    <name evidence="2" type="ORF">B0T21DRAFT_417202</name>
</gene>
<evidence type="ECO:0000313" key="2">
    <source>
        <dbReference type="EMBL" id="KAK0701364.1"/>
    </source>
</evidence>
<dbReference type="EMBL" id="JAUKTV010000029">
    <property type="protein sequence ID" value="KAK0701364.1"/>
    <property type="molecule type" value="Genomic_DNA"/>
</dbReference>
<sequence>MPLSKPISMEEYLEREMENLVKGVMETPRPVAQPATSYVTPLRTLFDAADDEMNDEERRFFERRYKTFVDNANNYIANECQSQEDINQIFIRRLARQDAAIDRLERKFTKSIAQAVEDEIDIFLGSKPTVDRIRGINRRLNTMQLELKTFKDEVKSHPEFSGTPEDVRAKKAAMAAAAGVANQSKKRKKIAGTAVPVGAGAGQGPDGIDVLYETMLNMASQIRNLRAQPTTSDAEQTIKEEDLRMRMDGAGDGPTDAEMADDEASQNAQPAAGQQPVQHTGCQPPSSSANGGHKANTPMTNLADQLSSAGLNENRPAMIMPIRTVGWHGYPAADVE</sequence>
<accession>A0AA39ZPV5</accession>
<comment type="caution">
    <text evidence="2">The sequence shown here is derived from an EMBL/GenBank/DDBJ whole genome shotgun (WGS) entry which is preliminary data.</text>
</comment>
<evidence type="ECO:0000256" key="1">
    <source>
        <dbReference type="SAM" id="MobiDB-lite"/>
    </source>
</evidence>
<proteinExistence type="predicted"/>
<protein>
    <submittedName>
        <fullName evidence="2">Uncharacterized protein</fullName>
    </submittedName>
</protein>
<feature type="region of interest" description="Disordered" evidence="1">
    <location>
        <begin position="223"/>
        <end position="300"/>
    </location>
</feature>
<organism evidence="2 3">
    <name type="scientific">Apiosordaria backusii</name>
    <dbReference type="NCBI Taxonomy" id="314023"/>
    <lineage>
        <taxon>Eukaryota</taxon>
        <taxon>Fungi</taxon>
        <taxon>Dikarya</taxon>
        <taxon>Ascomycota</taxon>
        <taxon>Pezizomycotina</taxon>
        <taxon>Sordariomycetes</taxon>
        <taxon>Sordariomycetidae</taxon>
        <taxon>Sordariales</taxon>
        <taxon>Lasiosphaeriaceae</taxon>
        <taxon>Apiosordaria</taxon>
    </lineage>
</organism>
<feature type="compositionally biased region" description="Polar residues" evidence="1">
    <location>
        <begin position="223"/>
        <end position="235"/>
    </location>
</feature>
<reference evidence="2" key="1">
    <citation type="submission" date="2023-06" db="EMBL/GenBank/DDBJ databases">
        <title>Genome-scale phylogeny and comparative genomics of the fungal order Sordariales.</title>
        <authorList>
            <consortium name="Lawrence Berkeley National Laboratory"/>
            <person name="Hensen N."/>
            <person name="Bonometti L."/>
            <person name="Westerberg I."/>
            <person name="Brannstrom I.O."/>
            <person name="Guillou S."/>
            <person name="Cros-Aarteil S."/>
            <person name="Calhoun S."/>
            <person name="Haridas S."/>
            <person name="Kuo A."/>
            <person name="Mondo S."/>
            <person name="Pangilinan J."/>
            <person name="Riley R."/>
            <person name="Labutti K."/>
            <person name="Andreopoulos B."/>
            <person name="Lipzen A."/>
            <person name="Chen C."/>
            <person name="Yanf M."/>
            <person name="Daum C."/>
            <person name="Ng V."/>
            <person name="Clum A."/>
            <person name="Steindorff A."/>
            <person name="Ohm R."/>
            <person name="Martin F."/>
            <person name="Silar P."/>
            <person name="Natvig D."/>
            <person name="Lalanne C."/>
            <person name="Gautier V."/>
            <person name="Ament-Velasquez S.L."/>
            <person name="Kruys A."/>
            <person name="Hutchinson M.I."/>
            <person name="Powell A.J."/>
            <person name="Barry K."/>
            <person name="Miller A.N."/>
            <person name="Grigoriev I.V."/>
            <person name="Debuchy R."/>
            <person name="Gladieux P."/>
            <person name="Thoren M.H."/>
            <person name="Johannesson H."/>
        </authorList>
    </citation>
    <scope>NUCLEOTIDE SEQUENCE</scope>
    <source>
        <strain evidence="2">CBS 540.89</strain>
    </source>
</reference>
<evidence type="ECO:0000313" key="3">
    <source>
        <dbReference type="Proteomes" id="UP001172159"/>
    </source>
</evidence>
<feature type="compositionally biased region" description="Polar residues" evidence="1">
    <location>
        <begin position="275"/>
        <end position="290"/>
    </location>
</feature>